<dbReference type="PANTHER" id="PTHR36307:SF1">
    <property type="entry name" value="FLAGELLA BASAL BODY P-RING FORMATION PROTEIN FLGA"/>
    <property type="match status" value="1"/>
</dbReference>
<proteinExistence type="inferred from homology"/>
<accession>A0A1I4Y741</accession>
<evidence type="ECO:0000259" key="5">
    <source>
        <dbReference type="SMART" id="SM00858"/>
    </source>
</evidence>
<dbReference type="InterPro" id="IPR039246">
    <property type="entry name" value="Flagellar_FlgA"/>
</dbReference>
<evidence type="ECO:0000256" key="4">
    <source>
        <dbReference type="RuleBase" id="RU362063"/>
    </source>
</evidence>
<evidence type="ECO:0000256" key="2">
    <source>
        <dbReference type="ARBA" id="ARBA00022729"/>
    </source>
</evidence>
<evidence type="ECO:0000313" key="6">
    <source>
        <dbReference type="EMBL" id="SFN33894.1"/>
    </source>
</evidence>
<feature type="domain" description="SAF" evidence="5">
    <location>
        <begin position="117"/>
        <end position="179"/>
    </location>
</feature>
<dbReference type="AlphaFoldDB" id="A0A1I4Y741"/>
<evidence type="ECO:0000313" key="7">
    <source>
        <dbReference type="Proteomes" id="UP000183107"/>
    </source>
</evidence>
<dbReference type="EMBL" id="FOVJ01000001">
    <property type="protein sequence ID" value="SFN33894.1"/>
    <property type="molecule type" value="Genomic_DNA"/>
</dbReference>
<evidence type="ECO:0000256" key="3">
    <source>
        <dbReference type="ARBA" id="ARBA00022764"/>
    </source>
</evidence>
<dbReference type="Pfam" id="PF17656">
    <property type="entry name" value="ChapFlgA_N"/>
    <property type="match status" value="1"/>
</dbReference>
<dbReference type="Pfam" id="PF13144">
    <property type="entry name" value="ChapFlgA"/>
    <property type="match status" value="1"/>
</dbReference>
<comment type="subcellular location">
    <subcellularLocation>
        <location evidence="1 4">Periplasm</location>
    </subcellularLocation>
</comment>
<evidence type="ECO:0000256" key="1">
    <source>
        <dbReference type="ARBA" id="ARBA00004418"/>
    </source>
</evidence>
<dbReference type="GO" id="GO:0042597">
    <property type="term" value="C:periplasmic space"/>
    <property type="evidence" value="ECO:0007669"/>
    <property type="project" value="UniProtKB-SubCell"/>
</dbReference>
<keyword evidence="3 4" id="KW-0574">Periplasm</keyword>
<name>A0A1I4Y741_9PROT</name>
<feature type="signal peptide" evidence="4">
    <location>
        <begin position="1"/>
        <end position="28"/>
    </location>
</feature>
<feature type="chain" id="PRO_5010008424" description="Flagella basal body P-ring formation protein FlgA" evidence="4">
    <location>
        <begin position="29"/>
        <end position="241"/>
    </location>
</feature>
<reference evidence="7" key="1">
    <citation type="submission" date="2016-10" db="EMBL/GenBank/DDBJ databases">
        <authorList>
            <person name="Varghese N."/>
        </authorList>
    </citation>
    <scope>NUCLEOTIDE SEQUENCE [LARGE SCALE GENOMIC DNA]</scope>
    <source>
        <strain evidence="7">Nsp8</strain>
    </source>
</reference>
<dbReference type="GO" id="GO:0044780">
    <property type="term" value="P:bacterial-type flagellum assembly"/>
    <property type="evidence" value="ECO:0007669"/>
    <property type="project" value="InterPro"/>
</dbReference>
<dbReference type="Proteomes" id="UP000183107">
    <property type="component" value="Unassembled WGS sequence"/>
</dbReference>
<sequence>MPVMPVTYFRLLSCSLSLVLLLSHPVAASASANLKQDPRLIQAVVLNFLHVQSAGLPGQVDITLGALDARVNLPFCASLEPALPPGSRPWGNTTVIVRCSAPNPWTIYVRATVKVIADYVVSTRSLTQGHVIAPADLIIRSGDLAQLPPGIVTDPSQAIGRALTGGLPFGNPVRQDMLRAQAAVIQNQSVKLISSGRGFSVTGEGKALNNAAEGQPVQVRSASGSLVSGIARAGAIVVVSY</sequence>
<dbReference type="SMART" id="SM00858">
    <property type="entry name" value="SAF"/>
    <property type="match status" value="1"/>
</dbReference>
<dbReference type="InterPro" id="IPR041231">
    <property type="entry name" value="FlgA_N"/>
</dbReference>
<dbReference type="Gene3D" id="2.30.30.760">
    <property type="match status" value="1"/>
</dbReference>
<comment type="similarity">
    <text evidence="4">Belongs to the FlgA family.</text>
</comment>
<dbReference type="PANTHER" id="PTHR36307">
    <property type="entry name" value="FLAGELLA BASAL BODY P-RING FORMATION PROTEIN FLGA"/>
    <property type="match status" value="1"/>
</dbReference>
<dbReference type="InterPro" id="IPR017585">
    <property type="entry name" value="SAF_FlgA"/>
</dbReference>
<organism evidence="6 7">
    <name type="scientific">Nitrosospira briensis</name>
    <dbReference type="NCBI Taxonomy" id="35799"/>
    <lineage>
        <taxon>Bacteria</taxon>
        <taxon>Pseudomonadati</taxon>
        <taxon>Pseudomonadota</taxon>
        <taxon>Betaproteobacteria</taxon>
        <taxon>Nitrosomonadales</taxon>
        <taxon>Nitrosomonadaceae</taxon>
        <taxon>Nitrosospira</taxon>
    </lineage>
</organism>
<keyword evidence="2 4" id="KW-0732">Signal</keyword>
<keyword evidence="6" id="KW-0282">Flagellum</keyword>
<gene>
    <name evidence="6" type="ORF">SAMN05216386_0552</name>
</gene>
<keyword evidence="6" id="KW-0966">Cell projection</keyword>
<dbReference type="InterPro" id="IPR013974">
    <property type="entry name" value="SAF"/>
</dbReference>
<dbReference type="Gene3D" id="3.90.1210.10">
    <property type="entry name" value="Antifreeze-like/N-acetylneuraminic acid synthase C-terminal domain"/>
    <property type="match status" value="1"/>
</dbReference>
<dbReference type="CDD" id="cd11614">
    <property type="entry name" value="SAF_CpaB_FlgA_like"/>
    <property type="match status" value="1"/>
</dbReference>
<protein>
    <recommendedName>
        <fullName evidence="4">Flagella basal body P-ring formation protein FlgA</fullName>
    </recommendedName>
</protein>
<dbReference type="NCBIfam" id="TIGR03170">
    <property type="entry name" value="flgA_cterm"/>
    <property type="match status" value="1"/>
</dbReference>
<keyword evidence="4" id="KW-1005">Bacterial flagellum biogenesis</keyword>
<keyword evidence="7" id="KW-1185">Reference proteome</keyword>
<dbReference type="RefSeq" id="WP_256208336.1">
    <property type="nucleotide sequence ID" value="NZ_FOVJ01000001.1"/>
</dbReference>
<comment type="function">
    <text evidence="4">Involved in the assembly process of the P-ring formation. It may associate with FlgF on the rod constituting a structure essential for the P-ring assembly or may act as a modulator protein for the P-ring assembly.</text>
</comment>
<keyword evidence="6" id="KW-0969">Cilium</keyword>